<accession>A0ABV8GXA9</accession>
<dbReference type="EC" id="3.1.3.-" evidence="1"/>
<dbReference type="EC" id="3.-.-.-" evidence="1"/>
<keyword evidence="1" id="KW-0378">Hydrolase</keyword>
<dbReference type="Pfam" id="PF08282">
    <property type="entry name" value="Hydrolase_3"/>
    <property type="match status" value="1"/>
</dbReference>
<dbReference type="GO" id="GO:0016787">
    <property type="term" value="F:hydrolase activity"/>
    <property type="evidence" value="ECO:0007669"/>
    <property type="project" value="UniProtKB-KW"/>
</dbReference>
<sequence>MNNKKHLIALDLDGTLLTDKKEISIRTKQTIRTAMAEGHVVVIATGRPHRASINYYNELEMTTPMVNFNGALIHHPKDRTWDFAMHTPMPIKTAHTIIDACYELDVKNILAEVMDDIYLDNFNQEIIDIFQETQKDSPYIIGNLKDKLNEDPTSVLIHPKEEHIQQLRSHLNDYHAEIIEHRKWGAPWNIIEIIKKGMNKAVGLQKIADYYNIPKERVIAFGDEDNDLEMIDYAGVGVAMGNAISELKSISKHQTLTNQEDGISIFLENYLKIKTKTV</sequence>
<dbReference type="NCBIfam" id="TIGR00099">
    <property type="entry name" value="Cof-subfamily"/>
    <property type="match status" value="1"/>
</dbReference>
<dbReference type="Gene3D" id="3.30.1240.10">
    <property type="match status" value="1"/>
</dbReference>
<protein>
    <submittedName>
        <fullName evidence="1">HAD family hydrolase</fullName>
        <ecNumber evidence="1">3.-.-.-</ecNumber>
        <ecNumber evidence="1">3.1.3.-</ecNumber>
    </submittedName>
</protein>
<evidence type="ECO:0000313" key="1">
    <source>
        <dbReference type="EMBL" id="MFC4024484.1"/>
    </source>
</evidence>
<dbReference type="RefSeq" id="WP_379496975.1">
    <property type="nucleotide sequence ID" value="NZ_JBHSAO010000008.1"/>
</dbReference>
<dbReference type="InterPro" id="IPR006379">
    <property type="entry name" value="HAD-SF_hydro_IIB"/>
</dbReference>
<dbReference type="Gene3D" id="3.40.50.1000">
    <property type="entry name" value="HAD superfamily/HAD-like"/>
    <property type="match status" value="1"/>
</dbReference>
<gene>
    <name evidence="1" type="ORF">ACFOUV_11825</name>
</gene>
<name>A0ABV8GXA9_9BACI</name>
<proteinExistence type="predicted"/>
<dbReference type="PANTHER" id="PTHR10000">
    <property type="entry name" value="PHOSPHOSERINE PHOSPHATASE"/>
    <property type="match status" value="1"/>
</dbReference>
<dbReference type="PANTHER" id="PTHR10000:SF23">
    <property type="entry name" value="5-AMINO-6-(5-PHOSPHO-D-RIBITYLAMINO)URACIL PHOSPHATASE YITU"/>
    <property type="match status" value="1"/>
</dbReference>
<dbReference type="InterPro" id="IPR023214">
    <property type="entry name" value="HAD_sf"/>
</dbReference>
<dbReference type="SFLD" id="SFLDS00003">
    <property type="entry name" value="Haloacid_Dehalogenase"/>
    <property type="match status" value="1"/>
</dbReference>
<dbReference type="InterPro" id="IPR000150">
    <property type="entry name" value="Cof"/>
</dbReference>
<dbReference type="SUPFAM" id="SSF56784">
    <property type="entry name" value="HAD-like"/>
    <property type="match status" value="1"/>
</dbReference>
<comment type="caution">
    <text evidence="1">The sequence shown here is derived from an EMBL/GenBank/DDBJ whole genome shotgun (WGS) entry which is preliminary data.</text>
</comment>
<reference evidence="2" key="1">
    <citation type="journal article" date="2019" name="Int. J. Syst. Evol. Microbiol.">
        <title>The Global Catalogue of Microorganisms (GCM) 10K type strain sequencing project: providing services to taxonomists for standard genome sequencing and annotation.</title>
        <authorList>
            <consortium name="The Broad Institute Genomics Platform"/>
            <consortium name="The Broad Institute Genome Sequencing Center for Infectious Disease"/>
            <person name="Wu L."/>
            <person name="Ma J."/>
        </authorList>
    </citation>
    <scope>NUCLEOTIDE SEQUENCE [LARGE SCALE GENOMIC DNA]</scope>
    <source>
        <strain evidence="2">IBRC-M 10703</strain>
    </source>
</reference>
<dbReference type="CDD" id="cd07516">
    <property type="entry name" value="HAD_Pase"/>
    <property type="match status" value="1"/>
</dbReference>
<dbReference type="EMBL" id="JBHSAO010000008">
    <property type="protein sequence ID" value="MFC4024484.1"/>
    <property type="molecule type" value="Genomic_DNA"/>
</dbReference>
<evidence type="ECO:0000313" key="2">
    <source>
        <dbReference type="Proteomes" id="UP001595772"/>
    </source>
</evidence>
<organism evidence="1 2">
    <name type="scientific">Oceanobacillus longus</name>
    <dbReference type="NCBI Taxonomy" id="930120"/>
    <lineage>
        <taxon>Bacteria</taxon>
        <taxon>Bacillati</taxon>
        <taxon>Bacillota</taxon>
        <taxon>Bacilli</taxon>
        <taxon>Bacillales</taxon>
        <taxon>Bacillaceae</taxon>
        <taxon>Oceanobacillus</taxon>
    </lineage>
</organism>
<dbReference type="NCBIfam" id="TIGR01484">
    <property type="entry name" value="HAD-SF-IIB"/>
    <property type="match status" value="1"/>
</dbReference>
<keyword evidence="2" id="KW-1185">Reference proteome</keyword>
<dbReference type="Proteomes" id="UP001595772">
    <property type="component" value="Unassembled WGS sequence"/>
</dbReference>
<dbReference type="PROSITE" id="PS01228">
    <property type="entry name" value="COF_1"/>
    <property type="match status" value="1"/>
</dbReference>
<dbReference type="SFLD" id="SFLDG01140">
    <property type="entry name" value="C2.B:_Phosphomannomutase_and_P"/>
    <property type="match status" value="1"/>
</dbReference>
<dbReference type="InterPro" id="IPR036412">
    <property type="entry name" value="HAD-like_sf"/>
</dbReference>